<comment type="catalytic activity">
    <reaction evidence="9 10">
        <text>propanoyl-CoA + phosphate = propanoyl phosphate + CoA</text>
        <dbReference type="Rhea" id="RHEA:28046"/>
        <dbReference type="ChEBI" id="CHEBI:43474"/>
        <dbReference type="ChEBI" id="CHEBI:57287"/>
        <dbReference type="ChEBI" id="CHEBI:57392"/>
        <dbReference type="ChEBI" id="CHEBI:58933"/>
        <dbReference type="EC" id="2.3.1.222"/>
    </reaction>
</comment>
<dbReference type="EC" id="2.3.1.222" evidence="3 10"/>
<comment type="cofactor">
    <cofactor evidence="1">
        <name>Zn(2+)</name>
        <dbReference type="ChEBI" id="CHEBI:29105"/>
    </cofactor>
</comment>
<dbReference type="PANTHER" id="PTHR39453">
    <property type="entry name" value="PHOSPHATE PROPANOYLTRANSFERASE"/>
    <property type="match status" value="1"/>
</dbReference>
<dbReference type="InterPro" id="IPR008300">
    <property type="entry name" value="PTAC"/>
</dbReference>
<evidence type="ECO:0000313" key="12">
    <source>
        <dbReference type="Proteomes" id="UP000823890"/>
    </source>
</evidence>
<dbReference type="GO" id="GO:0016747">
    <property type="term" value="F:acyltransferase activity, transferring groups other than amino-acyl groups"/>
    <property type="evidence" value="ECO:0007669"/>
    <property type="project" value="InterPro"/>
</dbReference>
<comment type="similarity">
    <text evidence="2 10">Belongs to the PduL family.</text>
</comment>
<dbReference type="PIRSF" id="PIRSF010130">
    <property type="entry name" value="PduL"/>
    <property type="match status" value="1"/>
</dbReference>
<proteinExistence type="inferred from homology"/>
<evidence type="ECO:0000256" key="10">
    <source>
        <dbReference type="PIRNR" id="PIRNR010130"/>
    </source>
</evidence>
<evidence type="ECO:0000256" key="1">
    <source>
        <dbReference type="ARBA" id="ARBA00001947"/>
    </source>
</evidence>
<evidence type="ECO:0000313" key="11">
    <source>
        <dbReference type="EMBL" id="HJC33564.1"/>
    </source>
</evidence>
<gene>
    <name evidence="11" type="ORF">H9758_03120</name>
</gene>
<keyword evidence="5 10" id="KW-0808">Transferase</keyword>
<comment type="caution">
    <text evidence="11">The sequence shown here is derived from an EMBL/GenBank/DDBJ whole genome shotgun (WGS) entry which is preliminary data.</text>
</comment>
<dbReference type="EMBL" id="DWWO01000036">
    <property type="protein sequence ID" value="HJC33564.1"/>
    <property type="molecule type" value="Genomic_DNA"/>
</dbReference>
<sequence>MDNSNVALITKLVLEAVEKQKSSDDAGYLVPIGVSARHIHLTQEHVEVLFGKGYQLTKKKELMGGQFASNETVTIVGIKLRAIENVRVLGPVRKQTQVEISATDAIKLGVKAPIRESGNVAGSAPIAVVGPKGALYLKEGCIIAMRHIHMSPRDAMAAGVHDGDIVSVKADNERGTIFNHVKIRVDDSFTLEMHIDTDEANAAKIATGDTVRIISC</sequence>
<dbReference type="Proteomes" id="UP000823890">
    <property type="component" value="Unassembled WGS sequence"/>
</dbReference>
<evidence type="ECO:0000256" key="4">
    <source>
        <dbReference type="ARBA" id="ARBA00020837"/>
    </source>
</evidence>
<evidence type="ECO:0000256" key="8">
    <source>
        <dbReference type="ARBA" id="ARBA00023315"/>
    </source>
</evidence>
<accession>A0A9D2NMD8</accession>
<reference evidence="11" key="2">
    <citation type="submission" date="2021-04" db="EMBL/GenBank/DDBJ databases">
        <authorList>
            <person name="Gilroy R."/>
        </authorList>
    </citation>
    <scope>NUCLEOTIDE SEQUENCE</scope>
    <source>
        <strain evidence="11">ChiW19-954</strain>
    </source>
</reference>
<evidence type="ECO:0000256" key="9">
    <source>
        <dbReference type="ARBA" id="ARBA00047589"/>
    </source>
</evidence>
<evidence type="ECO:0000256" key="5">
    <source>
        <dbReference type="ARBA" id="ARBA00022679"/>
    </source>
</evidence>
<organism evidence="11 12">
    <name type="scientific">Candidatus Mediterraneibacter faecipullorum</name>
    <dbReference type="NCBI Taxonomy" id="2838670"/>
    <lineage>
        <taxon>Bacteria</taxon>
        <taxon>Bacillati</taxon>
        <taxon>Bacillota</taxon>
        <taxon>Clostridia</taxon>
        <taxon>Lachnospirales</taxon>
        <taxon>Lachnospiraceae</taxon>
        <taxon>Mediterraneibacter</taxon>
    </lineage>
</organism>
<evidence type="ECO:0000256" key="7">
    <source>
        <dbReference type="ARBA" id="ARBA00022833"/>
    </source>
</evidence>
<evidence type="ECO:0000256" key="6">
    <source>
        <dbReference type="ARBA" id="ARBA00022723"/>
    </source>
</evidence>
<evidence type="ECO:0000256" key="2">
    <source>
        <dbReference type="ARBA" id="ARBA00007342"/>
    </source>
</evidence>
<dbReference type="SUPFAM" id="SSF50692">
    <property type="entry name" value="ADC-like"/>
    <property type="match status" value="1"/>
</dbReference>
<evidence type="ECO:0000256" key="3">
    <source>
        <dbReference type="ARBA" id="ARBA00012206"/>
    </source>
</evidence>
<dbReference type="InterPro" id="IPR009010">
    <property type="entry name" value="Asp_de-COase-like_dom_sf"/>
</dbReference>
<name>A0A9D2NMD8_9FIRM</name>
<keyword evidence="8 10" id="KW-0012">Acyltransferase</keyword>
<keyword evidence="7" id="KW-0862">Zinc</keyword>
<keyword evidence="6" id="KW-0479">Metal-binding</keyword>
<dbReference type="GO" id="GO:0046872">
    <property type="term" value="F:metal ion binding"/>
    <property type="evidence" value="ECO:0007669"/>
    <property type="project" value="UniProtKB-KW"/>
</dbReference>
<comment type="function">
    <text evidence="10">Involved in 1,2-propanediol (1,2-PD) degradation by catalyzing the conversion of propanoyl-CoA to propanoyl-phosphate.</text>
</comment>
<dbReference type="PANTHER" id="PTHR39453:SF1">
    <property type="entry name" value="PHOSPHATE PROPANOYLTRANSFERASE"/>
    <property type="match status" value="1"/>
</dbReference>
<reference evidence="11" key="1">
    <citation type="journal article" date="2021" name="PeerJ">
        <title>Extensive microbial diversity within the chicken gut microbiome revealed by metagenomics and culture.</title>
        <authorList>
            <person name="Gilroy R."/>
            <person name="Ravi A."/>
            <person name="Getino M."/>
            <person name="Pursley I."/>
            <person name="Horton D.L."/>
            <person name="Alikhan N.F."/>
            <person name="Baker D."/>
            <person name="Gharbi K."/>
            <person name="Hall N."/>
            <person name="Watson M."/>
            <person name="Adriaenssens E.M."/>
            <person name="Foster-Nyarko E."/>
            <person name="Jarju S."/>
            <person name="Secka A."/>
            <person name="Antonio M."/>
            <person name="Oren A."/>
            <person name="Chaudhuri R.R."/>
            <person name="La Ragione R."/>
            <person name="Hildebrand F."/>
            <person name="Pallen M.J."/>
        </authorList>
    </citation>
    <scope>NUCLEOTIDE SEQUENCE</scope>
    <source>
        <strain evidence="11">ChiW19-954</strain>
    </source>
</reference>
<comment type="pathway">
    <text evidence="10">Polyol metabolism; 1,2-propanediol degradation.</text>
</comment>
<dbReference type="AlphaFoldDB" id="A0A9D2NMD8"/>
<dbReference type="Pfam" id="PF06130">
    <property type="entry name" value="PTAC"/>
    <property type="match status" value="1"/>
</dbReference>
<dbReference type="NCBIfam" id="NF011652">
    <property type="entry name" value="PRK15070.1"/>
    <property type="match status" value="1"/>
</dbReference>
<protein>
    <recommendedName>
        <fullName evidence="4 10">Phosphate propanoyltransferase</fullName>
        <ecNumber evidence="3 10">2.3.1.222</ecNumber>
    </recommendedName>
</protein>